<dbReference type="Gene3D" id="3.10.180.10">
    <property type="entry name" value="2,3-Dihydroxybiphenyl 1,2-Dioxygenase, domain 1"/>
    <property type="match status" value="1"/>
</dbReference>
<dbReference type="InterPro" id="IPR037523">
    <property type="entry name" value="VOC_core"/>
</dbReference>
<dbReference type="AlphaFoldDB" id="A0A6B2NTE8"/>
<dbReference type="PANTHER" id="PTHR33993:SF2">
    <property type="entry name" value="VOC DOMAIN-CONTAINING PROTEIN"/>
    <property type="match status" value="1"/>
</dbReference>
<proteinExistence type="predicted"/>
<comment type="caution">
    <text evidence="2">The sequence shown here is derived from an EMBL/GenBank/DDBJ whole genome shotgun (WGS) entry which is preliminary data.</text>
</comment>
<dbReference type="RefSeq" id="WP_164132509.1">
    <property type="nucleotide sequence ID" value="NZ_JAAGOX010000055.1"/>
</dbReference>
<organism evidence="2">
    <name type="scientific">Ruegeria sp. PrR005</name>
    <dbReference type="NCBI Taxonomy" id="2706882"/>
    <lineage>
        <taxon>Bacteria</taxon>
        <taxon>Pseudomonadati</taxon>
        <taxon>Pseudomonadota</taxon>
        <taxon>Alphaproteobacteria</taxon>
        <taxon>Rhodobacterales</taxon>
        <taxon>Roseobacteraceae</taxon>
        <taxon>Ruegeria</taxon>
    </lineage>
</organism>
<dbReference type="EMBL" id="JAAGOX010000055">
    <property type="protein sequence ID" value="NDW47491.1"/>
    <property type="molecule type" value="Genomic_DNA"/>
</dbReference>
<dbReference type="CDD" id="cd07247">
    <property type="entry name" value="SgaA_N_like"/>
    <property type="match status" value="1"/>
</dbReference>
<dbReference type="PANTHER" id="PTHR33993">
    <property type="entry name" value="GLYOXALASE-RELATED"/>
    <property type="match status" value="1"/>
</dbReference>
<dbReference type="PROSITE" id="PS51819">
    <property type="entry name" value="VOC"/>
    <property type="match status" value="1"/>
</dbReference>
<accession>A0A6B2NTE8</accession>
<evidence type="ECO:0000259" key="1">
    <source>
        <dbReference type="PROSITE" id="PS51819"/>
    </source>
</evidence>
<feature type="domain" description="VOC" evidence="1">
    <location>
        <begin position="8"/>
        <end position="124"/>
    </location>
</feature>
<dbReference type="Pfam" id="PF00903">
    <property type="entry name" value="Glyoxalase"/>
    <property type="match status" value="1"/>
</dbReference>
<dbReference type="InterPro" id="IPR052164">
    <property type="entry name" value="Anthracycline_SecMetBiosynth"/>
</dbReference>
<protein>
    <submittedName>
        <fullName evidence="2">VOC family protein</fullName>
    </submittedName>
</protein>
<reference evidence="2" key="1">
    <citation type="submission" date="2020-02" db="EMBL/GenBank/DDBJ databases">
        <title>Delineation of the pyrene-degrading pathway in Roseobacter clade bacteria by genomic analysis.</title>
        <authorList>
            <person name="Zhou H."/>
            <person name="Wang H."/>
        </authorList>
    </citation>
    <scope>NUCLEOTIDE SEQUENCE</scope>
    <source>
        <strain evidence="2">PrR005</strain>
    </source>
</reference>
<gene>
    <name evidence="2" type="ORF">G0P99_21315</name>
</gene>
<dbReference type="InterPro" id="IPR029068">
    <property type="entry name" value="Glyas_Bleomycin-R_OHBP_Dase"/>
</dbReference>
<evidence type="ECO:0000313" key="2">
    <source>
        <dbReference type="EMBL" id="NDW47491.1"/>
    </source>
</evidence>
<name>A0A6B2NTE8_9RHOB</name>
<dbReference type="InterPro" id="IPR004360">
    <property type="entry name" value="Glyas_Fos-R_dOase_dom"/>
</dbReference>
<sequence length="127" mass="13274">MSYQPEHFLVWGELPVTDMNRSVAFYSKVTGAELTIDTSGPNPMAVFKPAAAETGVALHLYPGTPAGDGSGPTLHLAAEGALEETMSRVTQAGGEVISPAITIPAGRFFYAKDPDGNSVGFFEPTTA</sequence>
<dbReference type="SUPFAM" id="SSF54593">
    <property type="entry name" value="Glyoxalase/Bleomycin resistance protein/Dihydroxybiphenyl dioxygenase"/>
    <property type="match status" value="1"/>
</dbReference>